<accession>G0N1K0</accession>
<keyword evidence="2" id="KW-1185">Reference proteome</keyword>
<sequence length="241" mass="28232">MFFSVCFKKNIIFLRKTEKKYTVASATEKFTKWPDLYSSLDPLMYTFRNYEDLSDNLDVLHHHCAKIFDIIIRKTVYAAGGNMESKFWFGLDSPGYNAQIGNWITNHKKQSGFGGAEMMNKLSRQMQSNKALKLDHTLEIHMNVFNELRKTDRTGKGETDEEEEPETVTLPKRGVRRTGIRDYHLSRYFGDSLVVECWTPTCHFFKLNCFFNKFLCFFKILREKTKVQPLRVPSVENSLSF</sequence>
<name>G0N1K0_CAEBE</name>
<dbReference type="InParanoid" id="G0N1K0"/>
<organism evidence="2">
    <name type="scientific">Caenorhabditis brenneri</name>
    <name type="common">Nematode worm</name>
    <dbReference type="NCBI Taxonomy" id="135651"/>
    <lineage>
        <taxon>Eukaryota</taxon>
        <taxon>Metazoa</taxon>
        <taxon>Ecdysozoa</taxon>
        <taxon>Nematoda</taxon>
        <taxon>Chromadorea</taxon>
        <taxon>Rhabditida</taxon>
        <taxon>Rhabditina</taxon>
        <taxon>Rhabditomorpha</taxon>
        <taxon>Rhabditoidea</taxon>
        <taxon>Rhabditidae</taxon>
        <taxon>Peloderinae</taxon>
        <taxon>Caenorhabditis</taxon>
    </lineage>
</organism>
<dbReference type="Proteomes" id="UP000008068">
    <property type="component" value="Unassembled WGS sequence"/>
</dbReference>
<evidence type="ECO:0000313" key="1">
    <source>
        <dbReference type="EMBL" id="EGT50175.1"/>
    </source>
</evidence>
<dbReference type="AlphaFoldDB" id="G0N1K0"/>
<gene>
    <name evidence="1" type="ORF">CAEBREN_17506</name>
</gene>
<dbReference type="STRING" id="135651.G0N1K0"/>
<dbReference type="HOGENOM" id="CLU_1152617_0_0_1"/>
<protein>
    <submittedName>
        <fullName evidence="1">Uncharacterized protein</fullName>
    </submittedName>
</protein>
<proteinExistence type="predicted"/>
<reference evidence="2" key="1">
    <citation type="submission" date="2011-07" db="EMBL/GenBank/DDBJ databases">
        <authorList>
            <consortium name="Caenorhabditis brenneri Sequencing and Analysis Consortium"/>
            <person name="Wilson R.K."/>
        </authorList>
    </citation>
    <scope>NUCLEOTIDE SEQUENCE [LARGE SCALE GENOMIC DNA]</scope>
    <source>
        <strain evidence="2">PB2801</strain>
    </source>
</reference>
<evidence type="ECO:0000313" key="2">
    <source>
        <dbReference type="Proteomes" id="UP000008068"/>
    </source>
</evidence>
<dbReference type="EMBL" id="GL379827">
    <property type="protein sequence ID" value="EGT50175.1"/>
    <property type="molecule type" value="Genomic_DNA"/>
</dbReference>